<keyword evidence="2" id="KW-1133">Transmembrane helix</keyword>
<evidence type="ECO:0000259" key="4">
    <source>
        <dbReference type="Pfam" id="PF14257"/>
    </source>
</evidence>
<reference evidence="5 6" key="1">
    <citation type="submission" date="2019-02" db="EMBL/GenBank/DDBJ databases">
        <title>Draft genome sequences of novel Actinobacteria.</title>
        <authorList>
            <person name="Sahin N."/>
            <person name="Ay H."/>
            <person name="Saygin H."/>
        </authorList>
    </citation>
    <scope>NUCLEOTIDE SEQUENCE [LARGE SCALE GENOMIC DNA]</scope>
    <source>
        <strain evidence="5 6">16K104</strain>
    </source>
</reference>
<dbReference type="PROSITE" id="PS51257">
    <property type="entry name" value="PROKAR_LIPOPROTEIN"/>
    <property type="match status" value="1"/>
</dbReference>
<feature type="chain" id="PRO_5039598568" evidence="3">
    <location>
        <begin position="21"/>
        <end position="309"/>
    </location>
</feature>
<dbReference type="EMBL" id="SMKR01000200">
    <property type="protein sequence ID" value="TDD15470.1"/>
    <property type="molecule type" value="Genomic_DNA"/>
</dbReference>
<dbReference type="RefSeq" id="WP_132326684.1">
    <property type="nucleotide sequence ID" value="NZ_SMKR01000200.1"/>
</dbReference>
<gene>
    <name evidence="5" type="ORF">E1218_31445</name>
</gene>
<keyword evidence="2" id="KW-0812">Transmembrane</keyword>
<feature type="signal peptide" evidence="3">
    <location>
        <begin position="1"/>
        <end position="20"/>
    </location>
</feature>
<name>A0A4R4WND2_9ACTN</name>
<dbReference type="AlphaFoldDB" id="A0A4R4WND2"/>
<feature type="domain" description="DUF4349" evidence="4">
    <location>
        <begin position="76"/>
        <end position="288"/>
    </location>
</feature>
<evidence type="ECO:0000256" key="2">
    <source>
        <dbReference type="SAM" id="Phobius"/>
    </source>
</evidence>
<feature type="region of interest" description="Disordered" evidence="1">
    <location>
        <begin position="25"/>
        <end position="75"/>
    </location>
</feature>
<organism evidence="5 6">
    <name type="scientific">Kribbella turkmenica</name>
    <dbReference type="NCBI Taxonomy" id="2530375"/>
    <lineage>
        <taxon>Bacteria</taxon>
        <taxon>Bacillati</taxon>
        <taxon>Actinomycetota</taxon>
        <taxon>Actinomycetes</taxon>
        <taxon>Propionibacteriales</taxon>
        <taxon>Kribbellaceae</taxon>
        <taxon>Kribbella</taxon>
    </lineage>
</organism>
<proteinExistence type="predicted"/>
<dbReference type="Proteomes" id="UP000295172">
    <property type="component" value="Unassembled WGS sequence"/>
</dbReference>
<comment type="caution">
    <text evidence="5">The sequence shown here is derived from an EMBL/GenBank/DDBJ whole genome shotgun (WGS) entry which is preliminary data.</text>
</comment>
<keyword evidence="3" id="KW-0732">Signal</keyword>
<evidence type="ECO:0000256" key="3">
    <source>
        <dbReference type="SAM" id="SignalP"/>
    </source>
</evidence>
<dbReference type="Pfam" id="PF14257">
    <property type="entry name" value="DUF4349"/>
    <property type="match status" value="1"/>
</dbReference>
<keyword evidence="2" id="KW-0472">Membrane</keyword>
<feature type="compositionally biased region" description="Polar residues" evidence="1">
    <location>
        <begin position="62"/>
        <end position="74"/>
    </location>
</feature>
<evidence type="ECO:0000313" key="6">
    <source>
        <dbReference type="Proteomes" id="UP000295172"/>
    </source>
</evidence>
<dbReference type="InterPro" id="IPR025645">
    <property type="entry name" value="DUF4349"/>
</dbReference>
<protein>
    <submittedName>
        <fullName evidence="5">DUF4349 domain-containing protein</fullName>
    </submittedName>
</protein>
<accession>A0A4R4WND2</accession>
<dbReference type="OrthoDB" id="186919at2"/>
<evidence type="ECO:0000256" key="1">
    <source>
        <dbReference type="SAM" id="MobiDB-lite"/>
    </source>
</evidence>
<feature type="compositionally biased region" description="Low complexity" evidence="1">
    <location>
        <begin position="28"/>
        <end position="43"/>
    </location>
</feature>
<keyword evidence="6" id="KW-1185">Reference proteome</keyword>
<sequence>MRRIKTAAAGVALLGMVLLAGCSGGGADSTSESGASGASGAAAPQDRQGAGSDEASDGKATGNAQNKPAAQPTITRAIIKTGSLTIETDSEDVQAQRQQAITLVAGLKGQVASEDTGSDDKGRLTRANLVLKVPTASFDTAIQRLSELGTRKQIHQESSDVTEQVVDVESRIASQRASLERMRTLLARANTIGEIVSVETELTRREADLESLLAKQKNLALQTELATLALTLTAKGEAPVSQDPDRGFVAGLKGGWNAFTATFAALATALGAALPFLVLLVLIGVPLWRVRNRLRRQPALAPSQAPDGQ</sequence>
<evidence type="ECO:0000313" key="5">
    <source>
        <dbReference type="EMBL" id="TDD15470.1"/>
    </source>
</evidence>
<feature type="transmembrane region" description="Helical" evidence="2">
    <location>
        <begin position="263"/>
        <end position="288"/>
    </location>
</feature>